<reference evidence="8" key="1">
    <citation type="submission" date="2017-11" db="EMBL/GenBank/DDBJ databases">
        <authorList>
            <person name="Kuznetsova I."/>
            <person name="Sazanova A."/>
            <person name="Chirak E."/>
            <person name="Safronova V."/>
            <person name="Willems A."/>
        </authorList>
    </citation>
    <scope>NUCLEOTIDE SEQUENCE [LARGE SCALE GENOMIC DNA]</scope>
    <source>
        <strain evidence="8">CCBAU 03422</strain>
    </source>
</reference>
<dbReference type="PANTHER" id="PTHR30086">
    <property type="entry name" value="ARGININE EXPORTER PROTEIN ARGO"/>
    <property type="match status" value="1"/>
</dbReference>
<dbReference type="OrthoDB" id="9804822at2"/>
<sequence>METTTLLLFAATVLPLICTPGPDMLFVASQALSGGAPAGLRSTAGVCIGYIVHSALVALGVAAIVAASPGLFAALRWVGVAYLAYLAFQLIKSAMKAGMLTLVTAANKNQLQRGFLTAFLNPKGMMIYFAILPQFIHHEGNIALQASMLSALFIGLCGLIYTILSFVVAAAGKRGGFSDHHRRCVEGAAGGLLIVAAARLAVS</sequence>
<dbReference type="PIRSF" id="PIRSF006324">
    <property type="entry name" value="LeuE"/>
    <property type="match status" value="1"/>
</dbReference>
<protein>
    <submittedName>
        <fullName evidence="7">LysE family translocator</fullName>
    </submittedName>
</protein>
<evidence type="ECO:0000256" key="3">
    <source>
        <dbReference type="ARBA" id="ARBA00022692"/>
    </source>
</evidence>
<keyword evidence="4 6" id="KW-1133">Transmembrane helix</keyword>
<feature type="transmembrane region" description="Helical" evidence="6">
    <location>
        <begin position="74"/>
        <end position="91"/>
    </location>
</feature>
<keyword evidence="3 6" id="KW-0812">Transmembrane</keyword>
<keyword evidence="5 6" id="KW-0472">Membrane</keyword>
<evidence type="ECO:0000256" key="6">
    <source>
        <dbReference type="SAM" id="Phobius"/>
    </source>
</evidence>
<accession>A0A2P7BB23</accession>
<evidence type="ECO:0000256" key="4">
    <source>
        <dbReference type="ARBA" id="ARBA00022989"/>
    </source>
</evidence>
<comment type="caution">
    <text evidence="7">The sequence shown here is derived from an EMBL/GenBank/DDBJ whole genome shotgun (WGS) entry which is preliminary data.</text>
</comment>
<name>A0A2P7BB23_9HYPH</name>
<dbReference type="PANTHER" id="PTHR30086:SF20">
    <property type="entry name" value="ARGININE EXPORTER PROTEIN ARGO-RELATED"/>
    <property type="match status" value="1"/>
</dbReference>
<dbReference type="EMBL" id="PGGM01000006">
    <property type="protein sequence ID" value="PSH63687.1"/>
    <property type="molecule type" value="Genomic_DNA"/>
</dbReference>
<comment type="subcellular location">
    <subcellularLocation>
        <location evidence="1">Cell membrane</location>
        <topology evidence="1">Multi-pass membrane protein</topology>
    </subcellularLocation>
</comment>
<gene>
    <name evidence="7" type="ORF">CU103_15695</name>
</gene>
<keyword evidence="2" id="KW-1003">Cell membrane</keyword>
<evidence type="ECO:0000256" key="2">
    <source>
        <dbReference type="ARBA" id="ARBA00022475"/>
    </source>
</evidence>
<dbReference type="GO" id="GO:0015171">
    <property type="term" value="F:amino acid transmembrane transporter activity"/>
    <property type="evidence" value="ECO:0007669"/>
    <property type="project" value="TreeGrafter"/>
</dbReference>
<dbReference type="Pfam" id="PF01810">
    <property type="entry name" value="LysE"/>
    <property type="match status" value="1"/>
</dbReference>
<evidence type="ECO:0000256" key="1">
    <source>
        <dbReference type="ARBA" id="ARBA00004651"/>
    </source>
</evidence>
<proteinExistence type="predicted"/>
<evidence type="ECO:0000313" key="7">
    <source>
        <dbReference type="EMBL" id="PSH63687.1"/>
    </source>
</evidence>
<feature type="transmembrane region" description="Helical" evidence="6">
    <location>
        <begin position="148"/>
        <end position="172"/>
    </location>
</feature>
<evidence type="ECO:0000256" key="5">
    <source>
        <dbReference type="ARBA" id="ARBA00023136"/>
    </source>
</evidence>
<dbReference type="RefSeq" id="WP_106664966.1">
    <property type="nucleotide sequence ID" value="NZ_PGGM01000006.1"/>
</dbReference>
<keyword evidence="8" id="KW-1185">Reference proteome</keyword>
<dbReference type="AlphaFoldDB" id="A0A2P7BB23"/>
<organism evidence="7 8">
    <name type="scientific">Phyllobacterium sophorae</name>
    <dbReference type="NCBI Taxonomy" id="1520277"/>
    <lineage>
        <taxon>Bacteria</taxon>
        <taxon>Pseudomonadati</taxon>
        <taxon>Pseudomonadota</taxon>
        <taxon>Alphaproteobacteria</taxon>
        <taxon>Hyphomicrobiales</taxon>
        <taxon>Phyllobacteriaceae</taxon>
        <taxon>Phyllobacterium</taxon>
    </lineage>
</organism>
<dbReference type="InterPro" id="IPR001123">
    <property type="entry name" value="LeuE-type"/>
</dbReference>
<dbReference type="Proteomes" id="UP000241764">
    <property type="component" value="Unassembled WGS sequence"/>
</dbReference>
<dbReference type="GO" id="GO:0005886">
    <property type="term" value="C:plasma membrane"/>
    <property type="evidence" value="ECO:0007669"/>
    <property type="project" value="UniProtKB-SubCell"/>
</dbReference>
<feature type="transmembrane region" description="Helical" evidence="6">
    <location>
        <begin position="42"/>
        <end position="67"/>
    </location>
</feature>
<evidence type="ECO:0000313" key="8">
    <source>
        <dbReference type="Proteomes" id="UP000241764"/>
    </source>
</evidence>